<dbReference type="AlphaFoldDB" id="A0A5S3YZW8"/>
<dbReference type="GO" id="GO:0045454">
    <property type="term" value="P:cell redox homeostasis"/>
    <property type="evidence" value="ECO:0007669"/>
    <property type="project" value="TreeGrafter"/>
</dbReference>
<dbReference type="PANTHER" id="PTHR42801:SF7">
    <property type="entry name" value="SLL1159 PROTEIN"/>
    <property type="match status" value="1"/>
</dbReference>
<dbReference type="PROSITE" id="PS51352">
    <property type="entry name" value="THIOREDOXIN_2"/>
    <property type="match status" value="1"/>
</dbReference>
<feature type="domain" description="Thioredoxin" evidence="13">
    <location>
        <begin position="40"/>
        <end position="213"/>
    </location>
</feature>
<keyword evidence="6" id="KW-1015">Disulfide bond</keyword>
<evidence type="ECO:0000256" key="10">
    <source>
        <dbReference type="ARBA" id="ARBA00042639"/>
    </source>
</evidence>
<dbReference type="InterPro" id="IPR000866">
    <property type="entry name" value="AhpC/TSA"/>
</dbReference>
<keyword evidence="12" id="KW-0732">Signal</keyword>
<dbReference type="PANTHER" id="PTHR42801">
    <property type="entry name" value="THIOREDOXIN-DEPENDENT PEROXIDE REDUCTASE"/>
    <property type="match status" value="1"/>
</dbReference>
<feature type="signal peptide" evidence="12">
    <location>
        <begin position="1"/>
        <end position="24"/>
    </location>
</feature>
<comment type="catalytic activity">
    <reaction evidence="11">
        <text>a hydroperoxide + [thioredoxin]-dithiol = an alcohol + [thioredoxin]-disulfide + H2O</text>
        <dbReference type="Rhea" id="RHEA:62620"/>
        <dbReference type="Rhea" id="RHEA-COMP:10698"/>
        <dbReference type="Rhea" id="RHEA-COMP:10700"/>
        <dbReference type="ChEBI" id="CHEBI:15377"/>
        <dbReference type="ChEBI" id="CHEBI:29950"/>
        <dbReference type="ChEBI" id="CHEBI:30879"/>
        <dbReference type="ChEBI" id="CHEBI:35924"/>
        <dbReference type="ChEBI" id="CHEBI:50058"/>
        <dbReference type="EC" id="1.11.1.24"/>
    </reaction>
</comment>
<comment type="function">
    <text evidence="1">Thiol-specific peroxidase that catalyzes the reduction of hydrogen peroxide and organic hydroperoxides to water and alcohols, respectively. Plays a role in cell protection against oxidative stress by detoxifying peroxides and as sensor of hydrogen peroxide-mediated signaling events.</text>
</comment>
<dbReference type="GO" id="GO:0034599">
    <property type="term" value="P:cellular response to oxidative stress"/>
    <property type="evidence" value="ECO:0007669"/>
    <property type="project" value="TreeGrafter"/>
</dbReference>
<keyword evidence="5" id="KW-0560">Oxidoreductase</keyword>
<keyword evidence="7" id="KW-0676">Redox-active center</keyword>
<evidence type="ECO:0000256" key="2">
    <source>
        <dbReference type="ARBA" id="ARBA00013017"/>
    </source>
</evidence>
<reference evidence="15" key="2">
    <citation type="submission" date="2019-06" db="EMBL/GenBank/DDBJ databases">
        <title>Co-occurence of chitin degradation, pigmentation and bioactivity in marine Pseudoalteromonas.</title>
        <authorList>
            <person name="Sonnenschein E.C."/>
            <person name="Bech P.K."/>
        </authorList>
    </citation>
    <scope>NUCLEOTIDE SEQUENCE [LARGE SCALE GENOMIC DNA]</scope>
    <source>
        <strain evidence="15">S2897</strain>
    </source>
</reference>
<comment type="caution">
    <text evidence="14">The sequence shown here is derived from an EMBL/GenBank/DDBJ whole genome shotgun (WGS) entry which is preliminary data.</text>
</comment>
<evidence type="ECO:0000256" key="8">
    <source>
        <dbReference type="ARBA" id="ARBA00032824"/>
    </source>
</evidence>
<dbReference type="InterPro" id="IPR036249">
    <property type="entry name" value="Thioredoxin-like_sf"/>
</dbReference>
<evidence type="ECO:0000313" key="14">
    <source>
        <dbReference type="EMBL" id="TMP85569.1"/>
    </source>
</evidence>
<dbReference type="EC" id="1.11.1.24" evidence="2"/>
<evidence type="ECO:0000256" key="9">
    <source>
        <dbReference type="ARBA" id="ARBA00038489"/>
    </source>
</evidence>
<dbReference type="GO" id="GO:0008379">
    <property type="term" value="F:thioredoxin peroxidase activity"/>
    <property type="evidence" value="ECO:0007669"/>
    <property type="project" value="TreeGrafter"/>
</dbReference>
<comment type="similarity">
    <text evidence="9">Belongs to the peroxiredoxin family. BCP/PrxQ subfamily.</text>
</comment>
<dbReference type="InterPro" id="IPR050924">
    <property type="entry name" value="Peroxiredoxin_BCP/PrxQ"/>
</dbReference>
<organism evidence="14 15">
    <name type="scientific">Pseudoalteromonas ruthenica</name>
    <dbReference type="NCBI Taxonomy" id="151081"/>
    <lineage>
        <taxon>Bacteria</taxon>
        <taxon>Pseudomonadati</taxon>
        <taxon>Pseudomonadota</taxon>
        <taxon>Gammaproteobacteria</taxon>
        <taxon>Alteromonadales</taxon>
        <taxon>Pseudoalteromonadaceae</taxon>
        <taxon>Pseudoalteromonas</taxon>
    </lineage>
</organism>
<dbReference type="EMBL" id="PNCG01000023">
    <property type="protein sequence ID" value="TMP85569.1"/>
    <property type="molecule type" value="Genomic_DNA"/>
</dbReference>
<feature type="chain" id="PRO_5024344708" description="thioredoxin-dependent peroxiredoxin" evidence="12">
    <location>
        <begin position="25"/>
        <end position="214"/>
    </location>
</feature>
<evidence type="ECO:0000256" key="6">
    <source>
        <dbReference type="ARBA" id="ARBA00023157"/>
    </source>
</evidence>
<dbReference type="InterPro" id="IPR013766">
    <property type="entry name" value="Thioredoxin_domain"/>
</dbReference>
<dbReference type="STRING" id="151081.TW72_16125"/>
<evidence type="ECO:0000256" key="5">
    <source>
        <dbReference type="ARBA" id="ARBA00023002"/>
    </source>
</evidence>
<dbReference type="SUPFAM" id="SSF52833">
    <property type="entry name" value="Thioredoxin-like"/>
    <property type="match status" value="1"/>
</dbReference>
<evidence type="ECO:0000256" key="11">
    <source>
        <dbReference type="ARBA" id="ARBA00049091"/>
    </source>
</evidence>
<accession>A0A5S3YZW8</accession>
<dbReference type="Proteomes" id="UP000305874">
    <property type="component" value="Unassembled WGS sequence"/>
</dbReference>
<sequence length="214" mass="22877">MLSKTLASSVVGAILLLFSGVASAAVITNISDSAEGVSPLLPGLSVPDVTLKDTQGQPVALKQLLANKPTVLVVYRGGWCPYCSKQLKNIQNIEQQIAEMGLQIIAVSPDSPAKLAQSTISSPTYQLLSDDQLALAQAMGLAFFLDDKTAKVYRNKLGVNFVGLDGEQKVALPVPAVFLLDTQGMVHFQYANPNYRVRLSEPLLLAAAKQVMNH</sequence>
<evidence type="ECO:0000313" key="15">
    <source>
        <dbReference type="Proteomes" id="UP000305874"/>
    </source>
</evidence>
<evidence type="ECO:0000256" key="7">
    <source>
        <dbReference type="ARBA" id="ARBA00023284"/>
    </source>
</evidence>
<keyword evidence="3" id="KW-0575">Peroxidase</keyword>
<reference evidence="14 15" key="1">
    <citation type="submission" date="2017-12" db="EMBL/GenBank/DDBJ databases">
        <authorList>
            <person name="Paulsen S."/>
            <person name="Gram L.K."/>
        </authorList>
    </citation>
    <scope>NUCLEOTIDE SEQUENCE [LARGE SCALE GENOMIC DNA]</scope>
    <source>
        <strain evidence="14 15">S2897</strain>
    </source>
</reference>
<evidence type="ECO:0000256" key="12">
    <source>
        <dbReference type="SAM" id="SignalP"/>
    </source>
</evidence>
<dbReference type="Pfam" id="PF00578">
    <property type="entry name" value="AhpC-TSA"/>
    <property type="match status" value="1"/>
</dbReference>
<dbReference type="Gene3D" id="3.40.30.10">
    <property type="entry name" value="Glutaredoxin"/>
    <property type="match status" value="1"/>
</dbReference>
<dbReference type="CDD" id="cd02970">
    <property type="entry name" value="PRX_like2"/>
    <property type="match status" value="1"/>
</dbReference>
<proteinExistence type="inferred from homology"/>
<name>A0A5S3YZW8_9GAMM</name>
<protein>
    <recommendedName>
        <fullName evidence="2">thioredoxin-dependent peroxiredoxin</fullName>
        <ecNumber evidence="2">1.11.1.24</ecNumber>
    </recommendedName>
    <alternativeName>
        <fullName evidence="8">Thioredoxin peroxidase</fullName>
    </alternativeName>
    <alternativeName>
        <fullName evidence="10">Thioredoxin-dependent peroxiredoxin Bcp</fullName>
    </alternativeName>
</protein>
<dbReference type="RefSeq" id="WP_138549034.1">
    <property type="nucleotide sequence ID" value="NZ_CP023396.1"/>
</dbReference>
<gene>
    <name evidence="14" type="ORF">CWC05_17920</name>
</gene>
<evidence type="ECO:0000256" key="3">
    <source>
        <dbReference type="ARBA" id="ARBA00022559"/>
    </source>
</evidence>
<evidence type="ECO:0000256" key="4">
    <source>
        <dbReference type="ARBA" id="ARBA00022862"/>
    </source>
</evidence>
<dbReference type="GO" id="GO:0005737">
    <property type="term" value="C:cytoplasm"/>
    <property type="evidence" value="ECO:0007669"/>
    <property type="project" value="TreeGrafter"/>
</dbReference>
<evidence type="ECO:0000256" key="1">
    <source>
        <dbReference type="ARBA" id="ARBA00003330"/>
    </source>
</evidence>
<evidence type="ECO:0000259" key="13">
    <source>
        <dbReference type="PROSITE" id="PS51352"/>
    </source>
</evidence>
<keyword evidence="4" id="KW-0049">Antioxidant</keyword>